<accession>A0ABY4KKC1</accession>
<organism evidence="7 8">
    <name type="scientific">Flavobacterium azooxidireducens</name>
    <dbReference type="NCBI Taxonomy" id="1871076"/>
    <lineage>
        <taxon>Bacteria</taxon>
        <taxon>Pseudomonadati</taxon>
        <taxon>Bacteroidota</taxon>
        <taxon>Flavobacteriia</taxon>
        <taxon>Flavobacteriales</taxon>
        <taxon>Flavobacteriaceae</taxon>
        <taxon>Flavobacterium</taxon>
    </lineage>
</organism>
<evidence type="ECO:0000256" key="4">
    <source>
        <dbReference type="ARBA" id="ARBA00022989"/>
    </source>
</evidence>
<dbReference type="Proteomes" id="UP000830583">
    <property type="component" value="Chromosome"/>
</dbReference>
<keyword evidence="3 6" id="KW-0812">Transmembrane</keyword>
<dbReference type="EMBL" id="CP096205">
    <property type="protein sequence ID" value="UPQ79852.1"/>
    <property type="molecule type" value="Genomic_DNA"/>
</dbReference>
<feature type="transmembrane region" description="Helical" evidence="6">
    <location>
        <begin position="28"/>
        <end position="47"/>
    </location>
</feature>
<protein>
    <submittedName>
        <fullName evidence="7">YqaE/Pmp3 family membrane protein</fullName>
    </submittedName>
</protein>
<dbReference type="InterPro" id="IPR000612">
    <property type="entry name" value="PMP3"/>
</dbReference>
<comment type="similarity">
    <text evidence="2">Belongs to the UPF0057 (PMP3) family.</text>
</comment>
<reference evidence="7" key="1">
    <citation type="submission" date="2022-04" db="EMBL/GenBank/DDBJ databases">
        <title>Consumption of N2O by Flavobacterium azooxidireducens sp. nov. isolated from Decomposing Leaf Litter of Phragmites australis (Cav.).</title>
        <authorList>
            <person name="Behrendt U."/>
            <person name="Spanner T."/>
            <person name="Augustin J."/>
            <person name="Horn M.A."/>
            <person name="Kolb S."/>
            <person name="Ulrich A."/>
        </authorList>
    </citation>
    <scope>NUCLEOTIDE SEQUENCE</scope>
    <source>
        <strain evidence="7">IGB 4-14</strain>
    </source>
</reference>
<evidence type="ECO:0000256" key="3">
    <source>
        <dbReference type="ARBA" id="ARBA00022692"/>
    </source>
</evidence>
<evidence type="ECO:0000313" key="7">
    <source>
        <dbReference type="EMBL" id="UPQ79852.1"/>
    </source>
</evidence>
<dbReference type="RefSeq" id="WP_248435324.1">
    <property type="nucleotide sequence ID" value="NZ_CP096205.1"/>
</dbReference>
<keyword evidence="8" id="KW-1185">Reference proteome</keyword>
<evidence type="ECO:0000256" key="5">
    <source>
        <dbReference type="ARBA" id="ARBA00023136"/>
    </source>
</evidence>
<name>A0ABY4KKC1_9FLAO</name>
<evidence type="ECO:0000256" key="1">
    <source>
        <dbReference type="ARBA" id="ARBA00004370"/>
    </source>
</evidence>
<dbReference type="Pfam" id="PF01679">
    <property type="entry name" value="Pmp3"/>
    <property type="match status" value="1"/>
</dbReference>
<evidence type="ECO:0000313" key="8">
    <source>
        <dbReference type="Proteomes" id="UP000830583"/>
    </source>
</evidence>
<gene>
    <name evidence="7" type="ORF">M0M57_03225</name>
</gene>
<sequence>MRYVIAFFLPWLSLLLQGKILSGIICLILQITIIGWIPAVIWAFTALNRMYADRRTNKIIKEMKRN</sequence>
<keyword evidence="4 6" id="KW-1133">Transmembrane helix</keyword>
<evidence type="ECO:0000256" key="6">
    <source>
        <dbReference type="SAM" id="Phobius"/>
    </source>
</evidence>
<keyword evidence="5 6" id="KW-0472">Membrane</keyword>
<evidence type="ECO:0000256" key="2">
    <source>
        <dbReference type="ARBA" id="ARBA00009530"/>
    </source>
</evidence>
<comment type="subcellular location">
    <subcellularLocation>
        <location evidence="1">Membrane</location>
    </subcellularLocation>
</comment>
<proteinExistence type="inferred from homology"/>